<dbReference type="EMBL" id="CP064942">
    <property type="protein sequence ID" value="QPH52459.1"/>
    <property type="molecule type" value="Genomic_DNA"/>
</dbReference>
<keyword evidence="3" id="KW-1185">Reference proteome</keyword>
<dbReference type="AlphaFoldDB" id="A0A7S9LNQ2"/>
<organism evidence="2 3">
    <name type="scientific">Pontivivens ytuae</name>
    <dbReference type="NCBI Taxonomy" id="2789856"/>
    <lineage>
        <taxon>Bacteria</taxon>
        <taxon>Pseudomonadati</taxon>
        <taxon>Pseudomonadota</taxon>
        <taxon>Alphaproteobacteria</taxon>
        <taxon>Rhodobacterales</taxon>
        <taxon>Paracoccaceae</taxon>
        <taxon>Pontivivens</taxon>
    </lineage>
</organism>
<feature type="signal peptide" evidence="1">
    <location>
        <begin position="1"/>
        <end position="22"/>
    </location>
</feature>
<dbReference type="KEGG" id="poz:I0K15_11545"/>
<accession>A0A7S9LNQ2</accession>
<evidence type="ECO:0000256" key="1">
    <source>
        <dbReference type="SAM" id="SignalP"/>
    </source>
</evidence>
<dbReference type="RefSeq" id="WP_196101673.1">
    <property type="nucleotide sequence ID" value="NZ_CP064942.1"/>
</dbReference>
<dbReference type="Proteomes" id="UP000594800">
    <property type="component" value="Chromosome"/>
</dbReference>
<evidence type="ECO:0008006" key="4">
    <source>
        <dbReference type="Google" id="ProtNLM"/>
    </source>
</evidence>
<name>A0A7S9LNQ2_9RHOB</name>
<evidence type="ECO:0000313" key="2">
    <source>
        <dbReference type="EMBL" id="QPH52459.1"/>
    </source>
</evidence>
<sequence>MRILIAVAALAMLAACTQPRGAISTTSPFSPQERLALRFVGADVDVSGVKSSAAGRDVPQDMLARILEEEAARSLHWTVGSRAGVVVVEMERVDLLSAGQAIMVGGASFMKGRTRMLDAATGQPLTDWLPIEVYGGGYELGGLLGAAMIQERELELRGLSRNFMEQVRRTYLGG</sequence>
<dbReference type="PROSITE" id="PS51257">
    <property type="entry name" value="PROKAR_LIPOPROTEIN"/>
    <property type="match status" value="1"/>
</dbReference>
<feature type="chain" id="PRO_5032618319" description="DUF4410 domain-containing protein" evidence="1">
    <location>
        <begin position="23"/>
        <end position="174"/>
    </location>
</feature>
<evidence type="ECO:0000313" key="3">
    <source>
        <dbReference type="Proteomes" id="UP000594800"/>
    </source>
</evidence>
<proteinExistence type="predicted"/>
<gene>
    <name evidence="2" type="ORF">I0K15_11545</name>
</gene>
<keyword evidence="1" id="KW-0732">Signal</keyword>
<reference evidence="2 3" key="1">
    <citation type="submission" date="2020-11" db="EMBL/GenBank/DDBJ databases">
        <title>Description of Pontivivens ytuae sp. nov. isolated from deep sea sediment of Mariana Trench.</title>
        <authorList>
            <person name="Wang Z."/>
            <person name="Sun Q.-L."/>
            <person name="Xu X.-D."/>
            <person name="Tang Y.-Z."/>
            <person name="Zhang J."/>
        </authorList>
    </citation>
    <scope>NUCLEOTIDE SEQUENCE [LARGE SCALE GENOMIC DNA]</scope>
    <source>
        <strain evidence="2 3">MT2928</strain>
    </source>
</reference>
<protein>
    <recommendedName>
        <fullName evidence="4">DUF4410 domain-containing protein</fullName>
    </recommendedName>
</protein>